<dbReference type="PROSITE" id="PS51257">
    <property type="entry name" value="PROKAR_LIPOPROTEIN"/>
    <property type="match status" value="1"/>
</dbReference>
<name>A0ABZ2YQ75_9BACT</name>
<feature type="domain" description="SusD-like N-terminal" evidence="8">
    <location>
        <begin position="26"/>
        <end position="233"/>
    </location>
</feature>
<sequence>MRSLASYTIILAACAAFMTAGCGKSFLELKNPQAIDFDQIKDLESLTTASTGVYSRFKQANYYNRTFILVPELMSDNCFISIRNFGRYLNQDRFAVGNGDSYLTGAWQLMNQVIVNANLALSSAQKITFPAAEQAKASQVTGELYACRALAMFDMVRLFAQPYNFSAGAAHLGIPVYTQPSNQIIYPNRENVAKSYAQIVADLKQAESLMANAKSNGRFTLAAVQGLLAKVYLYQEDWANAETYATKVIDNTLYTLLPASGYVASWSAKFSAESLLEIGNTPNSNSGSDGIGYMTEQAGYGDLLASKDLYDTYTATDVRRGLITPGARVNAEPQAYFIGKYPNGVGTKDDNPKVLRKAEMWLIRAEARAELSLTDASKRAGALADLNVIVKRADPSATDVDLSGEALIDRIILERRKELAFEGNRLFDLNRKGKDVINIQSDAQTTYKYPNNRFIMPIPYDEMNANPNMEQNPGWR</sequence>
<evidence type="ECO:0000259" key="7">
    <source>
        <dbReference type="Pfam" id="PF07980"/>
    </source>
</evidence>
<evidence type="ECO:0000256" key="4">
    <source>
        <dbReference type="ARBA" id="ARBA00023136"/>
    </source>
</evidence>
<keyword evidence="5" id="KW-0998">Cell outer membrane</keyword>
<proteinExistence type="inferred from homology"/>
<comment type="similarity">
    <text evidence="2">Belongs to the SusD family.</text>
</comment>
<evidence type="ECO:0000313" key="10">
    <source>
        <dbReference type="Proteomes" id="UP001485459"/>
    </source>
</evidence>
<keyword evidence="3 6" id="KW-0732">Signal</keyword>
<dbReference type="RefSeq" id="WP_341836777.1">
    <property type="nucleotide sequence ID" value="NZ_CP149822.1"/>
</dbReference>
<dbReference type="CDD" id="cd08977">
    <property type="entry name" value="SusD"/>
    <property type="match status" value="1"/>
</dbReference>
<evidence type="ECO:0000256" key="5">
    <source>
        <dbReference type="ARBA" id="ARBA00023237"/>
    </source>
</evidence>
<evidence type="ECO:0000256" key="6">
    <source>
        <dbReference type="SAM" id="SignalP"/>
    </source>
</evidence>
<dbReference type="Gene3D" id="2.20.20.130">
    <property type="match status" value="1"/>
</dbReference>
<evidence type="ECO:0000313" key="9">
    <source>
        <dbReference type="EMBL" id="WZN41934.1"/>
    </source>
</evidence>
<comment type="subcellular location">
    <subcellularLocation>
        <location evidence="1">Cell outer membrane</location>
    </subcellularLocation>
</comment>
<feature type="chain" id="PRO_5047157328" evidence="6">
    <location>
        <begin position="21"/>
        <end position="476"/>
    </location>
</feature>
<protein>
    <submittedName>
        <fullName evidence="9">RagB/SusD family nutrient uptake outer membrane protein</fullName>
    </submittedName>
</protein>
<reference evidence="10" key="1">
    <citation type="submission" date="2024-03" db="EMBL/GenBank/DDBJ databases">
        <title>Chitinophaga horti sp. nov., isolated from garden soil.</title>
        <authorList>
            <person name="Lee D.S."/>
            <person name="Han D.M."/>
            <person name="Baek J.H."/>
            <person name="Choi D.G."/>
            <person name="Jeon J.H."/>
            <person name="Jeon C.O."/>
        </authorList>
    </citation>
    <scope>NUCLEOTIDE SEQUENCE [LARGE SCALE GENOMIC DNA]</scope>
    <source>
        <strain evidence="10">GPA1</strain>
    </source>
</reference>
<feature type="signal peptide" evidence="6">
    <location>
        <begin position="1"/>
        <end position="20"/>
    </location>
</feature>
<dbReference type="SUPFAM" id="SSF48452">
    <property type="entry name" value="TPR-like"/>
    <property type="match status" value="1"/>
</dbReference>
<organism evidence="9 10">
    <name type="scientific">Chitinophaga pollutisoli</name>
    <dbReference type="NCBI Taxonomy" id="3133966"/>
    <lineage>
        <taxon>Bacteria</taxon>
        <taxon>Pseudomonadati</taxon>
        <taxon>Bacteroidota</taxon>
        <taxon>Chitinophagia</taxon>
        <taxon>Chitinophagales</taxon>
        <taxon>Chitinophagaceae</taxon>
        <taxon>Chitinophaga</taxon>
    </lineage>
</organism>
<keyword evidence="10" id="KW-1185">Reference proteome</keyword>
<evidence type="ECO:0000259" key="8">
    <source>
        <dbReference type="Pfam" id="PF14322"/>
    </source>
</evidence>
<gene>
    <name evidence="9" type="ORF">WJU16_02650</name>
</gene>
<dbReference type="InterPro" id="IPR011990">
    <property type="entry name" value="TPR-like_helical_dom_sf"/>
</dbReference>
<accession>A0ABZ2YQ75</accession>
<dbReference type="Gene3D" id="1.25.40.390">
    <property type="match status" value="1"/>
</dbReference>
<dbReference type="Gene3D" id="1.25.40.900">
    <property type="match status" value="1"/>
</dbReference>
<dbReference type="Pfam" id="PF07980">
    <property type="entry name" value="SusD_RagB"/>
    <property type="match status" value="1"/>
</dbReference>
<evidence type="ECO:0000256" key="1">
    <source>
        <dbReference type="ARBA" id="ARBA00004442"/>
    </source>
</evidence>
<feature type="domain" description="RagB/SusD" evidence="7">
    <location>
        <begin position="336"/>
        <end position="475"/>
    </location>
</feature>
<keyword evidence="4" id="KW-0472">Membrane</keyword>
<dbReference type="Proteomes" id="UP001485459">
    <property type="component" value="Chromosome"/>
</dbReference>
<dbReference type="InterPro" id="IPR012944">
    <property type="entry name" value="SusD_RagB_dom"/>
</dbReference>
<evidence type="ECO:0000256" key="2">
    <source>
        <dbReference type="ARBA" id="ARBA00006275"/>
    </source>
</evidence>
<dbReference type="Pfam" id="PF14322">
    <property type="entry name" value="SusD-like_3"/>
    <property type="match status" value="1"/>
</dbReference>
<evidence type="ECO:0000256" key="3">
    <source>
        <dbReference type="ARBA" id="ARBA00022729"/>
    </source>
</evidence>
<dbReference type="InterPro" id="IPR033985">
    <property type="entry name" value="SusD-like_N"/>
</dbReference>
<dbReference type="EMBL" id="CP149822">
    <property type="protein sequence ID" value="WZN41934.1"/>
    <property type="molecule type" value="Genomic_DNA"/>
</dbReference>